<dbReference type="InterPro" id="IPR013783">
    <property type="entry name" value="Ig-like_fold"/>
</dbReference>
<feature type="chain" id="PRO_5042620311" evidence="12">
    <location>
        <begin position="25"/>
        <end position="470"/>
    </location>
</feature>
<name>A0AAJ8DME5_LATCA</name>
<evidence type="ECO:0000256" key="9">
    <source>
        <dbReference type="ARBA" id="ARBA00038221"/>
    </source>
</evidence>
<gene>
    <name evidence="15" type="primary">LOC108902357</name>
</gene>
<dbReference type="FunFam" id="2.60.40.10:FF:000088">
    <property type="entry name" value="Butyrophilin subfamily 1 member A1"/>
    <property type="match status" value="1"/>
</dbReference>
<dbReference type="GO" id="GO:1903037">
    <property type="term" value="P:regulation of leukocyte cell-cell adhesion"/>
    <property type="evidence" value="ECO:0007669"/>
    <property type="project" value="UniProtKB-ARBA"/>
</dbReference>
<evidence type="ECO:0000256" key="4">
    <source>
        <dbReference type="ARBA" id="ARBA00022989"/>
    </source>
</evidence>
<evidence type="ECO:0000256" key="7">
    <source>
        <dbReference type="ARBA" id="ARBA00023180"/>
    </source>
</evidence>
<dbReference type="GO" id="GO:0009897">
    <property type="term" value="C:external side of plasma membrane"/>
    <property type="evidence" value="ECO:0007669"/>
    <property type="project" value="TreeGrafter"/>
</dbReference>
<dbReference type="Gene3D" id="2.60.40.10">
    <property type="entry name" value="Immunoglobulins"/>
    <property type="match status" value="2"/>
</dbReference>
<evidence type="ECO:0000313" key="15">
    <source>
        <dbReference type="RefSeq" id="XP_050924475.1"/>
    </source>
</evidence>
<dbReference type="GO" id="GO:0001817">
    <property type="term" value="P:regulation of cytokine production"/>
    <property type="evidence" value="ECO:0007669"/>
    <property type="project" value="TreeGrafter"/>
</dbReference>
<feature type="signal peptide" evidence="12">
    <location>
        <begin position="1"/>
        <end position="24"/>
    </location>
</feature>
<dbReference type="PROSITE" id="PS50835">
    <property type="entry name" value="IG_LIKE"/>
    <property type="match status" value="2"/>
</dbReference>
<keyword evidence="7" id="KW-0325">Glycoprotein</keyword>
<dbReference type="AlphaFoldDB" id="A0AAJ8DME5"/>
<dbReference type="InterPro" id="IPR003599">
    <property type="entry name" value="Ig_sub"/>
</dbReference>
<dbReference type="RefSeq" id="XP_050924475.1">
    <property type="nucleotide sequence ID" value="XM_051068518.1"/>
</dbReference>
<dbReference type="GeneID" id="108902357"/>
<evidence type="ECO:0000313" key="14">
    <source>
        <dbReference type="Proteomes" id="UP000694890"/>
    </source>
</evidence>
<keyword evidence="3 12" id="KW-0732">Signal</keyword>
<keyword evidence="4 11" id="KW-1133">Transmembrane helix</keyword>
<accession>A0AAJ8DME5</accession>
<comment type="subcellular location">
    <subcellularLocation>
        <location evidence="1">Membrane</location>
    </subcellularLocation>
</comment>
<feature type="domain" description="Ig-like" evidence="13">
    <location>
        <begin position="45"/>
        <end position="158"/>
    </location>
</feature>
<dbReference type="PANTHER" id="PTHR24100:SF151">
    <property type="entry name" value="ICOS LIGAND"/>
    <property type="match status" value="1"/>
</dbReference>
<evidence type="ECO:0000256" key="1">
    <source>
        <dbReference type="ARBA" id="ARBA00004370"/>
    </source>
</evidence>
<evidence type="ECO:0000259" key="13">
    <source>
        <dbReference type="PROSITE" id="PS50835"/>
    </source>
</evidence>
<dbReference type="GO" id="GO:0005102">
    <property type="term" value="F:signaling receptor binding"/>
    <property type="evidence" value="ECO:0007669"/>
    <property type="project" value="TreeGrafter"/>
</dbReference>
<keyword evidence="5 11" id="KW-0472">Membrane</keyword>
<dbReference type="InterPro" id="IPR050504">
    <property type="entry name" value="IgSF_BTN/MOG"/>
</dbReference>
<dbReference type="SMART" id="SM00409">
    <property type="entry name" value="IG"/>
    <property type="match status" value="1"/>
</dbReference>
<proteinExistence type="inferred from homology"/>
<evidence type="ECO:0000256" key="11">
    <source>
        <dbReference type="SAM" id="Phobius"/>
    </source>
</evidence>
<evidence type="ECO:0000256" key="5">
    <source>
        <dbReference type="ARBA" id="ARBA00023136"/>
    </source>
</evidence>
<protein>
    <submittedName>
        <fullName evidence="15">Butyrophilin subfamily 1 member A1 isoform X1</fullName>
    </submittedName>
</protein>
<dbReference type="SUPFAM" id="SSF48726">
    <property type="entry name" value="Immunoglobulin"/>
    <property type="match status" value="2"/>
</dbReference>
<evidence type="ECO:0000256" key="2">
    <source>
        <dbReference type="ARBA" id="ARBA00022692"/>
    </source>
</evidence>
<dbReference type="PANTHER" id="PTHR24100">
    <property type="entry name" value="BUTYROPHILIN"/>
    <property type="match status" value="1"/>
</dbReference>
<feature type="domain" description="Ig-like" evidence="13">
    <location>
        <begin position="176"/>
        <end position="253"/>
    </location>
</feature>
<evidence type="ECO:0000256" key="10">
    <source>
        <dbReference type="SAM" id="Coils"/>
    </source>
</evidence>
<keyword evidence="2 11" id="KW-0812">Transmembrane</keyword>
<dbReference type="InterPro" id="IPR036179">
    <property type="entry name" value="Ig-like_dom_sf"/>
</dbReference>
<evidence type="ECO:0000256" key="8">
    <source>
        <dbReference type="ARBA" id="ARBA00023319"/>
    </source>
</evidence>
<comment type="similarity">
    <text evidence="9">Belongs to the SKINT family.</text>
</comment>
<dbReference type="KEGG" id="lcf:108902357"/>
<dbReference type="InterPro" id="IPR053896">
    <property type="entry name" value="BTN3A2-like_Ig-C"/>
</dbReference>
<dbReference type="Pfam" id="PF07686">
    <property type="entry name" value="V-set"/>
    <property type="match status" value="1"/>
</dbReference>
<evidence type="ECO:0000256" key="3">
    <source>
        <dbReference type="ARBA" id="ARBA00022729"/>
    </source>
</evidence>
<dbReference type="InterPro" id="IPR007110">
    <property type="entry name" value="Ig-like_dom"/>
</dbReference>
<dbReference type="GO" id="GO:0050863">
    <property type="term" value="P:regulation of T cell activation"/>
    <property type="evidence" value="ECO:0007669"/>
    <property type="project" value="UniProtKB-ARBA"/>
</dbReference>
<evidence type="ECO:0000256" key="12">
    <source>
        <dbReference type="SAM" id="SignalP"/>
    </source>
</evidence>
<sequence length="470" mass="54023">MRIRQTYFLWLVFLCLLFIILCAGTRSINLSINTEQEHETQSTYPQNGQSQVVGPSEPIVALVGDDVILPCHLEPAVDVVSGSVEWGRPDLEPRFVHVWHLGQDLLVNQNPSYQGRTSVSAENLKHGDLSLRLSAVKHSDNGKYRCYFASQAKETTVELVVGSVSAPVISGINLNSSTVVLECESKGWYPEPEVLWLDGEGNLLSAGPTETVRGPDDLYTVSSRVTVEKRHSNSFTCRVRQNNINQTTETEIQISAECFPATSVSTVRFTMVLVVILIFTCVAAFVVWKWTQNQMKDAEMNQEEREREKLLARSEKKAKLDQELQRREEEERDLDQMTKTVTEQKEELQKLIDELKRQKDEMQRGMDDIEKRAQSVEKETESDRAKGFLRLKEIILDAKRQLQERKQAQEQLLMCSQTLMCKTDVVFKKMTQRKKGVEELKEKIIDQLEETEKHRNEIQRKLRSKEKYET</sequence>
<organism evidence="14 15">
    <name type="scientific">Lates calcarifer</name>
    <name type="common">Barramundi</name>
    <name type="synonym">Holocentrus calcarifer</name>
    <dbReference type="NCBI Taxonomy" id="8187"/>
    <lineage>
        <taxon>Eukaryota</taxon>
        <taxon>Metazoa</taxon>
        <taxon>Chordata</taxon>
        <taxon>Craniata</taxon>
        <taxon>Vertebrata</taxon>
        <taxon>Euteleostomi</taxon>
        <taxon>Actinopterygii</taxon>
        <taxon>Neopterygii</taxon>
        <taxon>Teleostei</taxon>
        <taxon>Neoteleostei</taxon>
        <taxon>Acanthomorphata</taxon>
        <taxon>Carangaria</taxon>
        <taxon>Carangaria incertae sedis</taxon>
        <taxon>Centropomidae</taxon>
        <taxon>Lates</taxon>
    </lineage>
</organism>
<dbReference type="Pfam" id="PF22705">
    <property type="entry name" value="C2-set_3"/>
    <property type="match status" value="1"/>
</dbReference>
<dbReference type="FunFam" id="2.60.40.10:FF:000142">
    <property type="entry name" value="V-set domain-containing T-cell activation inhibitor 1"/>
    <property type="match status" value="1"/>
</dbReference>
<feature type="transmembrane region" description="Helical" evidence="11">
    <location>
        <begin position="269"/>
        <end position="288"/>
    </location>
</feature>
<dbReference type="GO" id="GO:0042110">
    <property type="term" value="P:T cell activation"/>
    <property type="evidence" value="ECO:0007669"/>
    <property type="project" value="UniProtKB-ARBA"/>
</dbReference>
<dbReference type="SMART" id="SM00407">
    <property type="entry name" value="IGc1"/>
    <property type="match status" value="1"/>
</dbReference>
<evidence type="ECO:0000256" key="6">
    <source>
        <dbReference type="ARBA" id="ARBA00023157"/>
    </source>
</evidence>
<keyword evidence="6" id="KW-1015">Disulfide bond</keyword>
<dbReference type="InterPro" id="IPR013106">
    <property type="entry name" value="Ig_V-set"/>
</dbReference>
<dbReference type="InterPro" id="IPR003597">
    <property type="entry name" value="Ig_C1-set"/>
</dbReference>
<keyword evidence="8" id="KW-0393">Immunoglobulin domain</keyword>
<keyword evidence="10" id="KW-0175">Coiled coil</keyword>
<feature type="coiled-coil region" evidence="10">
    <location>
        <begin position="293"/>
        <end position="468"/>
    </location>
</feature>
<dbReference type="GO" id="GO:0050852">
    <property type="term" value="P:T cell receptor signaling pathway"/>
    <property type="evidence" value="ECO:0007669"/>
    <property type="project" value="TreeGrafter"/>
</dbReference>
<reference evidence="15" key="1">
    <citation type="submission" date="2025-08" db="UniProtKB">
        <authorList>
            <consortium name="RefSeq"/>
        </authorList>
    </citation>
    <scope>IDENTIFICATION</scope>
    <source>
        <tissue evidence="15">Brain</tissue>
    </source>
</reference>
<dbReference type="Proteomes" id="UP000694890">
    <property type="component" value="Unplaced"/>
</dbReference>